<dbReference type="GO" id="GO:0050660">
    <property type="term" value="F:flavin adenine dinucleotide binding"/>
    <property type="evidence" value="ECO:0007669"/>
    <property type="project" value="TreeGrafter"/>
</dbReference>
<evidence type="ECO:0000256" key="3">
    <source>
        <dbReference type="ARBA" id="ARBA00022827"/>
    </source>
</evidence>
<reference evidence="10 11" key="1">
    <citation type="submission" date="2018-06" db="EMBL/GenBank/DDBJ databases">
        <title>Genomic Encyclopedia of Archaeal and Bacterial Type Strains, Phase II (KMG-II): from individual species to whole genera.</title>
        <authorList>
            <person name="Goeker M."/>
        </authorList>
    </citation>
    <scope>NUCLEOTIDE SEQUENCE [LARGE SCALE GENOMIC DNA]</scope>
    <source>
        <strain evidence="10 11">DSM 29821</strain>
    </source>
</reference>
<evidence type="ECO:0000259" key="8">
    <source>
        <dbReference type="Pfam" id="PF02852"/>
    </source>
</evidence>
<dbReference type="Proteomes" id="UP000249819">
    <property type="component" value="Unassembled WGS sequence"/>
</dbReference>
<dbReference type="PRINTS" id="PR00411">
    <property type="entry name" value="PNDRDTASEI"/>
</dbReference>
<feature type="active site" description="Proton acceptor" evidence="5">
    <location>
        <position position="445"/>
    </location>
</feature>
<keyword evidence="4" id="KW-0560">Oxidoreductase</keyword>
<organism evidence="10 11">
    <name type="scientific">Chitinophaga dinghuensis</name>
    <dbReference type="NCBI Taxonomy" id="1539050"/>
    <lineage>
        <taxon>Bacteria</taxon>
        <taxon>Pseudomonadati</taxon>
        <taxon>Bacteroidota</taxon>
        <taxon>Chitinophagia</taxon>
        <taxon>Chitinophagales</taxon>
        <taxon>Chitinophagaceae</taxon>
        <taxon>Chitinophaga</taxon>
    </lineage>
</organism>
<dbReference type="PIRSF" id="PIRSF000350">
    <property type="entry name" value="Mercury_reductase_MerA"/>
    <property type="match status" value="1"/>
</dbReference>
<feature type="domain" description="Pyridine nucleotide-disulphide oxidoreductase dimerisation" evidence="8">
    <location>
        <begin position="347"/>
        <end position="454"/>
    </location>
</feature>
<dbReference type="GO" id="GO:0003955">
    <property type="term" value="F:NAD(P)H dehydrogenase (quinone) activity"/>
    <property type="evidence" value="ECO:0007669"/>
    <property type="project" value="TreeGrafter"/>
</dbReference>
<dbReference type="EMBL" id="QLMA01000004">
    <property type="protein sequence ID" value="RAJ82192.1"/>
    <property type="molecule type" value="Genomic_DNA"/>
</dbReference>
<dbReference type="InterPro" id="IPR001100">
    <property type="entry name" value="Pyr_nuc-diS_OxRdtase"/>
</dbReference>
<keyword evidence="10" id="KW-0670">Pyruvate</keyword>
<evidence type="ECO:0000256" key="6">
    <source>
        <dbReference type="PIRSR" id="PIRSR000350-3"/>
    </source>
</evidence>
<feature type="binding site" evidence="6">
    <location>
        <begin position="181"/>
        <end position="188"/>
    </location>
    <ligand>
        <name>NAD(+)</name>
        <dbReference type="ChEBI" id="CHEBI:57540"/>
    </ligand>
</feature>
<dbReference type="SUPFAM" id="SSF55424">
    <property type="entry name" value="FAD/NAD-linked reductases, dimerisation (C-terminal) domain"/>
    <property type="match status" value="1"/>
</dbReference>
<name>A0A327W0A8_9BACT</name>
<comment type="similarity">
    <text evidence="1">Belongs to the class-I pyridine nucleotide-disulfide oxidoreductase family.</text>
</comment>
<feature type="disulfide bond" description="Redox-active" evidence="7">
    <location>
        <begin position="41"/>
        <end position="46"/>
    </location>
</feature>
<evidence type="ECO:0000259" key="9">
    <source>
        <dbReference type="Pfam" id="PF07992"/>
    </source>
</evidence>
<dbReference type="Pfam" id="PF07992">
    <property type="entry name" value="Pyr_redox_2"/>
    <property type="match status" value="1"/>
</dbReference>
<dbReference type="OrthoDB" id="9800167at2"/>
<accession>A0A327W0A8</accession>
<dbReference type="InterPro" id="IPR036188">
    <property type="entry name" value="FAD/NAD-bd_sf"/>
</dbReference>
<comment type="caution">
    <text evidence="10">The sequence shown here is derived from an EMBL/GenBank/DDBJ whole genome shotgun (WGS) entry which is preliminary data.</text>
</comment>
<dbReference type="InterPro" id="IPR004099">
    <property type="entry name" value="Pyr_nucl-diS_OxRdtase_dimer"/>
</dbReference>
<gene>
    <name evidence="10" type="ORF">CLV59_104417</name>
</gene>
<sequence length="461" mass="50264">MEKFDAIIIGSGQGGTPLARKLAKKGMKTALIEKRLLGGTCINDGCTPTKSMISCAKVANTIQHSSSWGIHTEGDITVDLPFIVLRKNEIVQRFRHNILRSLEAEPNIRIIHGQATFSGVKKITVTQQEKPPLELEGTYIFINTGAATTVPEIPGIHQINYLTSTTILDMTVIPKELIVLGGSYIGLEMGQLYQRLGSHVTVIEPGMHLVSREDEDVAAVVRKMLEEEGMKIHTSSEPSNISTDGTTITMDIISGTSRKTITGTHLLVATGRRPQTADLQLNKTNVTIDEHGFVQVNDHLETSCPGIFALGDVKPGPAFTHVSYNDHLIIYHNLIEKKSISTLARQIPYCMFTDPQLGRIGLSEKEANQKGYPFKVAVLGMDKVARAIETGHTTGFMKALVHAATDKILGAAIIGEQGGEIMSILQMAMAGDLTATQLKEMIFAHPLYAESINNLFMTLDK</sequence>
<evidence type="ECO:0000256" key="1">
    <source>
        <dbReference type="ARBA" id="ARBA00007532"/>
    </source>
</evidence>
<feature type="binding site" evidence="6">
    <location>
        <position position="204"/>
    </location>
    <ligand>
        <name>NAD(+)</name>
        <dbReference type="ChEBI" id="CHEBI:57540"/>
    </ligand>
</feature>
<feature type="domain" description="FAD/NAD(P)-binding" evidence="9">
    <location>
        <begin position="5"/>
        <end position="324"/>
    </location>
</feature>
<evidence type="ECO:0000256" key="7">
    <source>
        <dbReference type="PIRSR" id="PIRSR000350-4"/>
    </source>
</evidence>
<dbReference type="InterPro" id="IPR016156">
    <property type="entry name" value="FAD/NAD-linked_Rdtase_dimer_sf"/>
</dbReference>
<dbReference type="Pfam" id="PF02852">
    <property type="entry name" value="Pyr_redox_dim"/>
    <property type="match status" value="1"/>
</dbReference>
<feature type="binding site" evidence="6">
    <location>
        <position position="50"/>
    </location>
    <ligand>
        <name>FAD</name>
        <dbReference type="ChEBI" id="CHEBI:57692"/>
    </ligand>
</feature>
<evidence type="ECO:0000256" key="2">
    <source>
        <dbReference type="ARBA" id="ARBA00022630"/>
    </source>
</evidence>
<proteinExistence type="inferred from homology"/>
<dbReference type="Gene3D" id="3.30.390.30">
    <property type="match status" value="1"/>
</dbReference>
<keyword evidence="2" id="KW-0285">Flavoprotein</keyword>
<protein>
    <submittedName>
        <fullName evidence="10">Pyruvate/2-oxoglutarate dehydrogenase complex dihydrolipoamide dehydrogenase (E3) component</fullName>
    </submittedName>
</protein>
<dbReference type="AlphaFoldDB" id="A0A327W0A8"/>
<evidence type="ECO:0000256" key="4">
    <source>
        <dbReference type="ARBA" id="ARBA00023002"/>
    </source>
</evidence>
<keyword evidence="6" id="KW-0520">NAD</keyword>
<evidence type="ECO:0000313" key="11">
    <source>
        <dbReference type="Proteomes" id="UP000249819"/>
    </source>
</evidence>
<dbReference type="PRINTS" id="PR00368">
    <property type="entry name" value="FADPNR"/>
</dbReference>
<evidence type="ECO:0000313" key="10">
    <source>
        <dbReference type="EMBL" id="RAJ82192.1"/>
    </source>
</evidence>
<dbReference type="InterPro" id="IPR023753">
    <property type="entry name" value="FAD/NAD-binding_dom"/>
</dbReference>
<dbReference type="PANTHER" id="PTHR43014">
    <property type="entry name" value="MERCURIC REDUCTASE"/>
    <property type="match status" value="1"/>
</dbReference>
<keyword evidence="6" id="KW-0547">Nucleotide-binding</keyword>
<feature type="binding site" evidence="6">
    <location>
        <position position="312"/>
    </location>
    <ligand>
        <name>FAD</name>
        <dbReference type="ChEBI" id="CHEBI:57692"/>
    </ligand>
</feature>
<dbReference type="FunFam" id="3.30.390.30:FF:000001">
    <property type="entry name" value="Dihydrolipoyl dehydrogenase"/>
    <property type="match status" value="1"/>
</dbReference>
<comment type="cofactor">
    <cofactor evidence="6">
        <name>FAD</name>
        <dbReference type="ChEBI" id="CHEBI:57692"/>
    </cofactor>
    <text evidence="6">Binds 1 FAD per subunit.</text>
</comment>
<keyword evidence="11" id="KW-1185">Reference proteome</keyword>
<dbReference type="PANTHER" id="PTHR43014:SF2">
    <property type="entry name" value="MERCURIC REDUCTASE"/>
    <property type="match status" value="1"/>
</dbReference>
<keyword evidence="3 6" id="KW-0274">FAD</keyword>
<dbReference type="RefSeq" id="WP_111592725.1">
    <property type="nucleotide sequence ID" value="NZ_QLMA01000004.1"/>
</dbReference>
<evidence type="ECO:0000256" key="5">
    <source>
        <dbReference type="PIRSR" id="PIRSR000350-2"/>
    </source>
</evidence>
<dbReference type="Gene3D" id="3.50.50.60">
    <property type="entry name" value="FAD/NAD(P)-binding domain"/>
    <property type="match status" value="2"/>
</dbReference>
<dbReference type="SUPFAM" id="SSF51905">
    <property type="entry name" value="FAD/NAD(P)-binding domain"/>
    <property type="match status" value="1"/>
</dbReference>
<feature type="binding site" evidence="6">
    <location>
        <position position="271"/>
    </location>
    <ligand>
        <name>NAD(+)</name>
        <dbReference type="ChEBI" id="CHEBI:57540"/>
    </ligand>
</feature>